<dbReference type="PANTHER" id="PTHR43213">
    <property type="entry name" value="BIFUNCTIONAL DTTP/UTP PYROPHOSPHATASE/METHYLTRANSFERASE PROTEIN-RELATED"/>
    <property type="match status" value="1"/>
</dbReference>
<feature type="active site" description="Proton acceptor" evidence="5">
    <location>
        <position position="74"/>
    </location>
</feature>
<keyword evidence="4 5" id="KW-0546">Nucleotide metabolism</keyword>
<name>A0ABQ2WN65_9ALTE</name>
<evidence type="ECO:0000313" key="7">
    <source>
        <dbReference type="Proteomes" id="UP000634667"/>
    </source>
</evidence>
<dbReference type="EC" id="3.6.1.-" evidence="5"/>
<dbReference type="InterPro" id="IPR029001">
    <property type="entry name" value="ITPase-like_fam"/>
</dbReference>
<comment type="cofactor">
    <cofactor evidence="5">
        <name>a divalent metal cation</name>
        <dbReference type="ChEBI" id="CHEBI:60240"/>
    </cofactor>
</comment>
<comment type="function">
    <text evidence="5">Nucleoside triphosphate pyrophosphatase that hydrolyzes 7-methyl-GTP (m(7)GTP). May have a dual role in cell division arrest and in preventing the incorporation of modified nucleotides into cellular nucleic acids.</text>
</comment>
<evidence type="ECO:0000256" key="3">
    <source>
        <dbReference type="ARBA" id="ARBA00022801"/>
    </source>
</evidence>
<evidence type="ECO:0000256" key="2">
    <source>
        <dbReference type="ARBA" id="ARBA00022490"/>
    </source>
</evidence>
<gene>
    <name evidence="6" type="ORF">GCM10008111_15390</name>
</gene>
<dbReference type="Pfam" id="PF02545">
    <property type="entry name" value="Maf"/>
    <property type="match status" value="1"/>
</dbReference>
<dbReference type="SUPFAM" id="SSF52972">
    <property type="entry name" value="ITPase-like"/>
    <property type="match status" value="1"/>
</dbReference>
<protein>
    <recommendedName>
        <fullName evidence="5">7-methyl-GTP pyrophosphatase</fullName>
        <shortName evidence="5">m(7)GTP pyrophosphatase</shortName>
        <ecNumber evidence="5">3.6.1.-</ecNumber>
    </recommendedName>
</protein>
<dbReference type="HAMAP" id="MF_00528">
    <property type="entry name" value="Maf"/>
    <property type="match status" value="1"/>
</dbReference>
<organism evidence="6 7">
    <name type="scientific">Alishewanella tabrizica</name>
    <dbReference type="NCBI Taxonomy" id="671278"/>
    <lineage>
        <taxon>Bacteria</taxon>
        <taxon>Pseudomonadati</taxon>
        <taxon>Pseudomonadota</taxon>
        <taxon>Gammaproteobacteria</taxon>
        <taxon>Alteromonadales</taxon>
        <taxon>Alteromonadaceae</taxon>
        <taxon>Alishewanella</taxon>
    </lineage>
</organism>
<comment type="similarity">
    <text evidence="5">Belongs to the Maf family. YceF subfamily.</text>
</comment>
<comment type="catalytic activity">
    <reaction evidence="5">
        <text>N(7)-methyl-GTP + H2O = N(7)-methyl-GMP + diphosphate + H(+)</text>
        <dbReference type="Rhea" id="RHEA:58744"/>
        <dbReference type="ChEBI" id="CHEBI:15377"/>
        <dbReference type="ChEBI" id="CHEBI:15378"/>
        <dbReference type="ChEBI" id="CHEBI:33019"/>
        <dbReference type="ChEBI" id="CHEBI:58285"/>
        <dbReference type="ChEBI" id="CHEBI:87133"/>
    </reaction>
</comment>
<dbReference type="PIRSF" id="PIRSF006305">
    <property type="entry name" value="Maf"/>
    <property type="match status" value="1"/>
</dbReference>
<sequence>MFAAIQPPLYLASTSVYRQQLLQKLTSNFTAVAPHIDETAYPGETAPALVQRLAEAKAQAVAAQLATGLVIGSDQVAVFGEQILGKPHTPENAYAQLTSFSGQAITFLTGLCLINAATGQTQTVVEPFTVHFRELTHAEILAYIAKEQPFDCAGSFKSEGLGISLFRKLEGDDPNSLVGLPLIQLLTLLRHEGINLLLSP</sequence>
<keyword evidence="3 5" id="KW-0378">Hydrolase</keyword>
<dbReference type="Proteomes" id="UP000634667">
    <property type="component" value="Unassembled WGS sequence"/>
</dbReference>
<evidence type="ECO:0000313" key="6">
    <source>
        <dbReference type="EMBL" id="GGW60125.1"/>
    </source>
</evidence>
<proteinExistence type="inferred from homology"/>
<keyword evidence="7" id="KW-1185">Reference proteome</keyword>
<dbReference type="PANTHER" id="PTHR43213:SF10">
    <property type="entry name" value="7-METHYL-GTP PYROPHOSPHATASE"/>
    <property type="match status" value="1"/>
</dbReference>
<feature type="site" description="Important for substrate specificity" evidence="5">
    <location>
        <position position="75"/>
    </location>
</feature>
<feature type="site" description="Important for substrate specificity" evidence="5">
    <location>
        <position position="17"/>
    </location>
</feature>
<feature type="site" description="Important for substrate specificity" evidence="5">
    <location>
        <position position="159"/>
    </location>
</feature>
<dbReference type="CDD" id="cd00555">
    <property type="entry name" value="Maf"/>
    <property type="match status" value="1"/>
</dbReference>
<keyword evidence="2 5" id="KW-0963">Cytoplasm</keyword>
<dbReference type="NCBIfam" id="TIGR00172">
    <property type="entry name" value="maf"/>
    <property type="match status" value="1"/>
</dbReference>
<dbReference type="EMBL" id="BMYR01000005">
    <property type="protein sequence ID" value="GGW60125.1"/>
    <property type="molecule type" value="Genomic_DNA"/>
</dbReference>
<comment type="subcellular location">
    <subcellularLocation>
        <location evidence="1 5">Cytoplasm</location>
    </subcellularLocation>
</comment>
<evidence type="ECO:0000256" key="5">
    <source>
        <dbReference type="HAMAP-Rule" id="MF_00528"/>
    </source>
</evidence>
<comment type="caution">
    <text evidence="6">The sequence shown here is derived from an EMBL/GenBank/DDBJ whole genome shotgun (WGS) entry which is preliminary data.</text>
</comment>
<dbReference type="InterPro" id="IPR003697">
    <property type="entry name" value="Maf-like"/>
</dbReference>
<accession>A0ABQ2WN65</accession>
<comment type="caution">
    <text evidence="5">Lacks conserved residue(s) required for the propagation of feature annotation.</text>
</comment>
<evidence type="ECO:0000256" key="4">
    <source>
        <dbReference type="ARBA" id="ARBA00023080"/>
    </source>
</evidence>
<dbReference type="Gene3D" id="3.90.950.10">
    <property type="match status" value="1"/>
</dbReference>
<reference evidence="7" key="1">
    <citation type="journal article" date="2019" name="Int. J. Syst. Evol. Microbiol.">
        <title>The Global Catalogue of Microorganisms (GCM) 10K type strain sequencing project: providing services to taxonomists for standard genome sequencing and annotation.</title>
        <authorList>
            <consortium name="The Broad Institute Genomics Platform"/>
            <consortium name="The Broad Institute Genome Sequencing Center for Infectious Disease"/>
            <person name="Wu L."/>
            <person name="Ma J."/>
        </authorList>
    </citation>
    <scope>NUCLEOTIDE SEQUENCE [LARGE SCALE GENOMIC DNA]</scope>
    <source>
        <strain evidence="7">KCTC 23723</strain>
    </source>
</reference>
<evidence type="ECO:0000256" key="1">
    <source>
        <dbReference type="ARBA" id="ARBA00004496"/>
    </source>
</evidence>